<dbReference type="CDD" id="cd18793">
    <property type="entry name" value="SF2_C_SNF"/>
    <property type="match status" value="1"/>
</dbReference>
<sequence>MHSVPIRFDRSWWPAFKARVHADGPWNSWELFQLAVEAERHVCVPNFDDLLCLKQLNAFAPLPHQVETARTVLNELHGRAILADEVGLGKTIEAGLILKEYVLRGLVKNALILVPASLVSQWTRELNEKFGIPAVAHKKEWMWEKCDILVASIDTAKREPHRSHVLNRDYDIIVIDEAHKLKNRRTRNFQFANELRKKFCLLLTATPIQNDLQELYNLVTLLKPGQLGGEQSFQSQYVVSKRQPKNEALLKEEIRKVMIRNERKDSPLDFKQRHVHTVTLDLTPEERALYDGITDFVRERYQKNRGLAGSFLSLVNLQREACSSREATFLTLFKMFKKEIQGRQQLPDDVAHVIHLLKQVKEQAKAREVLKLVDKIGDEKVIVFTGYRATQDMLRRVLQKHGITSVPYRGNFNRNKKDWMRQLFQQRAQVMVATEAGGEGINLQFCHNIINYDMPWNPMRVEQRIGRVHRLGQEHDVTIYNLCTRNTIEEYIIRLLHEKINLFQLVIGELDKILAHVHLKERTLENNIMKIVLESRDDEEVKQRLSHLGDTLSDAKHHTSQKADLLKDVLNP</sequence>
<evidence type="ECO:0000313" key="8">
    <source>
        <dbReference type="Proteomes" id="UP000188603"/>
    </source>
</evidence>
<dbReference type="OrthoDB" id="9814088at2"/>
<keyword evidence="2" id="KW-0378">Hydrolase</keyword>
<dbReference type="GO" id="GO:0016787">
    <property type="term" value="F:hydrolase activity"/>
    <property type="evidence" value="ECO:0007669"/>
    <property type="project" value="UniProtKB-KW"/>
</dbReference>
<evidence type="ECO:0000259" key="5">
    <source>
        <dbReference type="PROSITE" id="PS51192"/>
    </source>
</evidence>
<dbReference type="PANTHER" id="PTHR10799">
    <property type="entry name" value="SNF2/RAD54 HELICASE FAMILY"/>
    <property type="match status" value="1"/>
</dbReference>
<dbReference type="KEGG" id="ntr:B0W44_13020"/>
<evidence type="ECO:0000256" key="1">
    <source>
        <dbReference type="ARBA" id="ARBA00022741"/>
    </source>
</evidence>
<dbReference type="CDD" id="cd18011">
    <property type="entry name" value="DEXDc_RapA"/>
    <property type="match status" value="1"/>
</dbReference>
<keyword evidence="1" id="KW-0547">Nucleotide-binding</keyword>
<keyword evidence="3 7" id="KW-0347">Helicase</keyword>
<dbReference type="InterPro" id="IPR014001">
    <property type="entry name" value="Helicase_ATP-bd"/>
</dbReference>
<dbReference type="InterPro" id="IPR049730">
    <property type="entry name" value="SNF2/RAD54-like_C"/>
</dbReference>
<dbReference type="RefSeq" id="WP_077720405.1">
    <property type="nucleotide sequence ID" value="NZ_CP019699.1"/>
</dbReference>
<accession>A0A1U9K933</accession>
<dbReference type="InterPro" id="IPR000330">
    <property type="entry name" value="SNF2_N"/>
</dbReference>
<dbReference type="InterPro" id="IPR027417">
    <property type="entry name" value="P-loop_NTPase"/>
</dbReference>
<dbReference type="SUPFAM" id="SSF52540">
    <property type="entry name" value="P-loop containing nucleoside triphosphate hydrolases"/>
    <property type="match status" value="2"/>
</dbReference>
<evidence type="ECO:0000256" key="2">
    <source>
        <dbReference type="ARBA" id="ARBA00022801"/>
    </source>
</evidence>
<dbReference type="GO" id="GO:0004386">
    <property type="term" value="F:helicase activity"/>
    <property type="evidence" value="ECO:0007669"/>
    <property type="project" value="UniProtKB-KW"/>
</dbReference>
<dbReference type="EMBL" id="CP019699">
    <property type="protein sequence ID" value="AQS56544.1"/>
    <property type="molecule type" value="Genomic_DNA"/>
</dbReference>
<feature type="domain" description="Helicase C-terminal" evidence="6">
    <location>
        <begin position="368"/>
        <end position="518"/>
    </location>
</feature>
<dbReference type="GO" id="GO:0005524">
    <property type="term" value="F:ATP binding"/>
    <property type="evidence" value="ECO:0007669"/>
    <property type="project" value="UniProtKB-KW"/>
</dbReference>
<dbReference type="InterPro" id="IPR001650">
    <property type="entry name" value="Helicase_C-like"/>
</dbReference>
<evidence type="ECO:0000256" key="3">
    <source>
        <dbReference type="ARBA" id="ARBA00022806"/>
    </source>
</evidence>
<keyword evidence="4" id="KW-0067">ATP-binding</keyword>
<dbReference type="SMART" id="SM00487">
    <property type="entry name" value="DEXDc"/>
    <property type="match status" value="1"/>
</dbReference>
<dbReference type="Pfam" id="PF00271">
    <property type="entry name" value="Helicase_C"/>
    <property type="match status" value="1"/>
</dbReference>
<evidence type="ECO:0000256" key="4">
    <source>
        <dbReference type="ARBA" id="ARBA00022840"/>
    </source>
</evidence>
<dbReference type="Gene3D" id="3.40.50.300">
    <property type="entry name" value="P-loop containing nucleotide triphosphate hydrolases"/>
    <property type="match status" value="1"/>
</dbReference>
<feature type="domain" description="Helicase ATP-binding" evidence="5">
    <location>
        <begin position="71"/>
        <end position="225"/>
    </location>
</feature>
<organism evidence="7 8">
    <name type="scientific">Novibacillus thermophilus</name>
    <dbReference type="NCBI Taxonomy" id="1471761"/>
    <lineage>
        <taxon>Bacteria</taxon>
        <taxon>Bacillati</taxon>
        <taxon>Bacillota</taxon>
        <taxon>Bacilli</taxon>
        <taxon>Bacillales</taxon>
        <taxon>Thermoactinomycetaceae</taxon>
        <taxon>Novibacillus</taxon>
    </lineage>
</organism>
<dbReference type="Proteomes" id="UP000188603">
    <property type="component" value="Chromosome"/>
</dbReference>
<name>A0A1U9K933_9BACL</name>
<dbReference type="STRING" id="1471761.B0W44_13020"/>
<dbReference type="PROSITE" id="PS51192">
    <property type="entry name" value="HELICASE_ATP_BIND_1"/>
    <property type="match status" value="1"/>
</dbReference>
<dbReference type="PROSITE" id="PS51194">
    <property type="entry name" value="HELICASE_CTER"/>
    <property type="match status" value="1"/>
</dbReference>
<gene>
    <name evidence="7" type="ORF">B0W44_13020</name>
</gene>
<protein>
    <submittedName>
        <fullName evidence="7">ATP-dependent helicase</fullName>
    </submittedName>
</protein>
<evidence type="ECO:0000259" key="6">
    <source>
        <dbReference type="PROSITE" id="PS51194"/>
    </source>
</evidence>
<dbReference type="AlphaFoldDB" id="A0A1U9K933"/>
<dbReference type="Pfam" id="PF00176">
    <property type="entry name" value="SNF2-rel_dom"/>
    <property type="match status" value="1"/>
</dbReference>
<dbReference type="Gene3D" id="3.40.50.10810">
    <property type="entry name" value="Tandem AAA-ATPase domain"/>
    <property type="match status" value="1"/>
</dbReference>
<keyword evidence="8" id="KW-1185">Reference proteome</keyword>
<evidence type="ECO:0000313" key="7">
    <source>
        <dbReference type="EMBL" id="AQS56544.1"/>
    </source>
</evidence>
<proteinExistence type="predicted"/>
<dbReference type="SMART" id="SM00490">
    <property type="entry name" value="HELICc"/>
    <property type="match status" value="1"/>
</dbReference>
<reference evidence="7 8" key="1">
    <citation type="journal article" date="2015" name="Int. J. Syst. Evol. Microbiol.">
        <title>Novibacillus thermophilus gen. nov., sp. nov., a Gram-staining-negative and moderately thermophilic member of the family Thermoactinomycetaceae.</title>
        <authorList>
            <person name="Yang G."/>
            <person name="Chen J."/>
            <person name="Zhou S."/>
        </authorList>
    </citation>
    <scope>NUCLEOTIDE SEQUENCE [LARGE SCALE GENOMIC DNA]</scope>
    <source>
        <strain evidence="7 8">SG-1</strain>
    </source>
</reference>
<dbReference type="InterPro" id="IPR057342">
    <property type="entry name" value="DEXDc_RapA"/>
</dbReference>
<dbReference type="InterPro" id="IPR038718">
    <property type="entry name" value="SNF2-like_sf"/>
</dbReference>